<sequence>MNMIVPFKVAPLAPAYSASNEEMYCGKKSCCKKFKTGKRCKKCPGRKKLA</sequence>
<dbReference type="EMBL" id="SOQW01000001">
    <property type="protein sequence ID" value="TDX94982.1"/>
    <property type="molecule type" value="Genomic_DNA"/>
</dbReference>
<protein>
    <submittedName>
        <fullName evidence="1">Uncharacterized protein</fullName>
    </submittedName>
</protein>
<proteinExistence type="predicted"/>
<dbReference type="RefSeq" id="WP_166668311.1">
    <property type="nucleotide sequence ID" value="NZ_RJTX01000001.1"/>
</dbReference>
<reference evidence="1 2" key="1">
    <citation type="submission" date="2019-03" db="EMBL/GenBank/DDBJ databases">
        <title>Genomic Encyclopedia of Archaeal and Bacterial Type Strains, Phase II (KMG-II): from individual species to whole genera.</title>
        <authorList>
            <person name="Goeker M."/>
        </authorList>
    </citation>
    <scope>NUCLEOTIDE SEQUENCE [LARGE SCALE GENOMIC DNA]</scope>
    <source>
        <strain evidence="1 2">DSM 15235</strain>
    </source>
</reference>
<comment type="caution">
    <text evidence="1">The sequence shown here is derived from an EMBL/GenBank/DDBJ whole genome shotgun (WGS) entry which is preliminary data.</text>
</comment>
<organism evidence="1 2">
    <name type="scientific">Chryseobacterium daecheongense</name>
    <dbReference type="NCBI Taxonomy" id="192389"/>
    <lineage>
        <taxon>Bacteria</taxon>
        <taxon>Pseudomonadati</taxon>
        <taxon>Bacteroidota</taxon>
        <taxon>Flavobacteriia</taxon>
        <taxon>Flavobacteriales</taxon>
        <taxon>Weeksellaceae</taxon>
        <taxon>Chryseobacterium group</taxon>
        <taxon>Chryseobacterium</taxon>
    </lineage>
</organism>
<evidence type="ECO:0000313" key="2">
    <source>
        <dbReference type="Proteomes" id="UP000295709"/>
    </source>
</evidence>
<name>A0ABY2FZP0_9FLAO</name>
<evidence type="ECO:0000313" key="1">
    <source>
        <dbReference type="EMBL" id="TDX94982.1"/>
    </source>
</evidence>
<dbReference type="Proteomes" id="UP000295709">
    <property type="component" value="Unassembled WGS sequence"/>
</dbReference>
<keyword evidence="2" id="KW-1185">Reference proteome</keyword>
<accession>A0ABY2FZP0</accession>
<gene>
    <name evidence="1" type="ORF">BCF50_0754</name>
</gene>